<dbReference type="InterPro" id="IPR036102">
    <property type="entry name" value="OsmC/Ohrsf"/>
</dbReference>
<evidence type="ECO:0000313" key="2">
    <source>
        <dbReference type="EMBL" id="WML92258.1"/>
    </source>
</evidence>
<dbReference type="Proteomes" id="UP001236657">
    <property type="component" value="Chromosome"/>
</dbReference>
<protein>
    <submittedName>
        <fullName evidence="2">OsmC family protein</fullName>
    </submittedName>
</protein>
<dbReference type="SUPFAM" id="SSF82784">
    <property type="entry name" value="OsmC-like"/>
    <property type="match status" value="2"/>
</dbReference>
<gene>
    <name evidence="2" type="ORF">RCF98_07935</name>
</gene>
<name>A0ABY9MUD3_9GAMM</name>
<accession>A0ABY9MUD3</accession>
<feature type="chain" id="PRO_5047156151" evidence="1">
    <location>
        <begin position="24"/>
        <end position="432"/>
    </location>
</feature>
<dbReference type="EMBL" id="CP133218">
    <property type="protein sequence ID" value="WML92258.1"/>
    <property type="molecule type" value="Genomic_DNA"/>
</dbReference>
<feature type="signal peptide" evidence="1">
    <location>
        <begin position="1"/>
        <end position="23"/>
    </location>
</feature>
<evidence type="ECO:0000256" key="1">
    <source>
        <dbReference type="SAM" id="SignalP"/>
    </source>
</evidence>
<keyword evidence="1" id="KW-0732">Signal</keyword>
<reference evidence="2 3" key="1">
    <citation type="submission" date="2023-08" db="EMBL/GenBank/DDBJ databases">
        <title>New molecular markers tilS and rpoB for phylogenetic and monitoring studies of the genus Thiothrix biodiversity.</title>
        <authorList>
            <person name="Ravin N.V."/>
            <person name="Smolyakov D."/>
            <person name="Markov N.D."/>
            <person name="Beletsky A.V."/>
            <person name="Mardanov A.V."/>
            <person name="Rudenko T.S."/>
            <person name="Grabovich M.Y."/>
        </authorList>
    </citation>
    <scope>NUCLEOTIDE SEQUENCE [LARGE SCALE GENOMIC DNA]</scope>
    <source>
        <strain evidence="2 3">MK1</strain>
    </source>
</reference>
<proteinExistence type="predicted"/>
<dbReference type="Gene3D" id="3.30.300.20">
    <property type="match status" value="2"/>
</dbReference>
<sequence>MKLKPFLLTTAACITVLGTAAIAKDVSTAKPIDHKIVTRVDSSPAATALEPAPATPRDGAFTQNVVTAGARIFAQDNAMLKVVTVQPVGVQGYSPWALGSDEGGAGHQQTAPNPLSYLSAGIAANLYTSLQQAVEVMGLAVDDMKVEVKVDFRWKAPFAPDWAGFTDLVTANIIIESKEAPERLAELKQMALEGWIAGAGLANATPVDVALAVNGTHWDALAGAPGLIPDPVSIDNGMTLSRKTGTPQLDTIDPGKDFGMGGPMALGSKMPDSIAFSVVAAVDSADDADRPYLHRINVRAMQDNYVGWDLYADDSFGTEGLAKAPSSLDYLTAGTTHCLMSQMAITPMALKLDIPDFRAEHQFSYRQDGYMTADMKGFVDGIKARIVVNSDEPKEALETYYGLSLRMCFAGEAWTGETAISSDLYVNGTLMK</sequence>
<organism evidence="2 3">
    <name type="scientific">Thiothrix lacustris</name>
    <dbReference type="NCBI Taxonomy" id="525917"/>
    <lineage>
        <taxon>Bacteria</taxon>
        <taxon>Pseudomonadati</taxon>
        <taxon>Pseudomonadota</taxon>
        <taxon>Gammaproteobacteria</taxon>
        <taxon>Thiotrichales</taxon>
        <taxon>Thiotrichaceae</taxon>
        <taxon>Thiothrix</taxon>
    </lineage>
</organism>
<dbReference type="InterPro" id="IPR015946">
    <property type="entry name" value="KH_dom-like_a/b"/>
</dbReference>
<dbReference type="Pfam" id="PF02566">
    <property type="entry name" value="OsmC"/>
    <property type="match status" value="1"/>
</dbReference>
<evidence type="ECO:0000313" key="3">
    <source>
        <dbReference type="Proteomes" id="UP001236657"/>
    </source>
</evidence>
<dbReference type="RefSeq" id="WP_308897352.1">
    <property type="nucleotide sequence ID" value="NZ_CP133218.1"/>
</dbReference>
<dbReference type="InterPro" id="IPR003718">
    <property type="entry name" value="OsmC/Ohr_fam"/>
</dbReference>
<keyword evidence="3" id="KW-1185">Reference proteome</keyword>